<protein>
    <submittedName>
        <fullName evidence="4">SH3 domain-containing protein</fullName>
    </submittedName>
</protein>
<organism evidence="4 5">
    <name type="scientific">Eubacterium segne</name>
    <dbReference type="NCBI Taxonomy" id="2763045"/>
    <lineage>
        <taxon>Bacteria</taxon>
        <taxon>Bacillati</taxon>
        <taxon>Bacillota</taxon>
        <taxon>Clostridia</taxon>
        <taxon>Eubacteriales</taxon>
        <taxon>Eubacteriaceae</taxon>
        <taxon>Eubacterium</taxon>
    </lineage>
</organism>
<keyword evidence="2" id="KW-0812">Transmembrane</keyword>
<dbReference type="SMART" id="SM00287">
    <property type="entry name" value="SH3b"/>
    <property type="match status" value="1"/>
</dbReference>
<dbReference type="InterPro" id="IPR036028">
    <property type="entry name" value="SH3-like_dom_sf"/>
</dbReference>
<proteinExistence type="predicted"/>
<evidence type="ECO:0000259" key="3">
    <source>
        <dbReference type="PROSITE" id="PS51781"/>
    </source>
</evidence>
<evidence type="ECO:0000256" key="2">
    <source>
        <dbReference type="SAM" id="Phobius"/>
    </source>
</evidence>
<feature type="region of interest" description="Disordered" evidence="1">
    <location>
        <begin position="103"/>
        <end position="128"/>
    </location>
</feature>
<evidence type="ECO:0000313" key="5">
    <source>
        <dbReference type="Proteomes" id="UP000597877"/>
    </source>
</evidence>
<dbReference type="Gene3D" id="2.30.30.40">
    <property type="entry name" value="SH3 Domains"/>
    <property type="match status" value="1"/>
</dbReference>
<dbReference type="PANTHER" id="PTHR34408">
    <property type="entry name" value="FAMILY PROTEIN, PUTATIVE-RELATED"/>
    <property type="match status" value="1"/>
</dbReference>
<comment type="caution">
    <text evidence="4">The sequence shown here is derived from an EMBL/GenBank/DDBJ whole genome shotgun (WGS) entry which is preliminary data.</text>
</comment>
<evidence type="ECO:0000256" key="1">
    <source>
        <dbReference type="SAM" id="MobiDB-lite"/>
    </source>
</evidence>
<reference evidence="4 5" key="1">
    <citation type="submission" date="2020-08" db="EMBL/GenBank/DDBJ databases">
        <title>Genome public.</title>
        <authorList>
            <person name="Liu C."/>
            <person name="Sun Q."/>
        </authorList>
    </citation>
    <scope>NUCLEOTIDE SEQUENCE [LARGE SCALE GENOMIC DNA]</scope>
    <source>
        <strain evidence="4 5">BX4</strain>
    </source>
</reference>
<feature type="compositionally biased region" description="Polar residues" evidence="1">
    <location>
        <begin position="111"/>
        <end position="128"/>
    </location>
</feature>
<name>A0ABR7F3G5_9FIRM</name>
<dbReference type="RefSeq" id="WP_021953753.1">
    <property type="nucleotide sequence ID" value="NZ_JACOOZ010000006.1"/>
</dbReference>
<dbReference type="InterPro" id="IPR052354">
    <property type="entry name" value="Cell_Wall_Dynamics_Protein"/>
</dbReference>
<feature type="transmembrane region" description="Helical" evidence="2">
    <location>
        <begin position="33"/>
        <end position="53"/>
    </location>
</feature>
<dbReference type="SUPFAM" id="SSF50044">
    <property type="entry name" value="SH3-domain"/>
    <property type="match status" value="1"/>
</dbReference>
<keyword evidence="2" id="KW-0472">Membrane</keyword>
<dbReference type="InterPro" id="IPR003646">
    <property type="entry name" value="SH3-like_bac-type"/>
</dbReference>
<dbReference type="Proteomes" id="UP000597877">
    <property type="component" value="Unassembled WGS sequence"/>
</dbReference>
<feature type="domain" description="SH3b" evidence="3">
    <location>
        <begin position="123"/>
        <end position="187"/>
    </location>
</feature>
<dbReference type="Pfam" id="PF08239">
    <property type="entry name" value="SH3_3"/>
    <property type="match status" value="1"/>
</dbReference>
<dbReference type="EMBL" id="JACOOZ010000006">
    <property type="protein sequence ID" value="MBC5668148.1"/>
    <property type="molecule type" value="Genomic_DNA"/>
</dbReference>
<sequence length="191" mass="20860">MPETRDEEIKRIVENRRRNAEIKRAEQIKKRNMTLAGIAGVVILLILIIIIGVSCSSKKGNKSAKETTAEATTVEVTTVVETTTVEETTNKKNAAAETTVKAVETTKTENQSESATTGDNASASTSMYTNDGVNLRSEASTDSSDNVVTTIEKGEKVEVLSNEGDWTRIKYNGKTGYVATRFLSEKNVYDE</sequence>
<keyword evidence="2" id="KW-1133">Transmembrane helix</keyword>
<accession>A0ABR7F3G5</accession>
<evidence type="ECO:0000313" key="4">
    <source>
        <dbReference type="EMBL" id="MBC5668148.1"/>
    </source>
</evidence>
<dbReference type="PROSITE" id="PS51781">
    <property type="entry name" value="SH3B"/>
    <property type="match status" value="1"/>
</dbReference>
<gene>
    <name evidence="4" type="ORF">H8S00_09155</name>
</gene>
<keyword evidence="5" id="KW-1185">Reference proteome</keyword>
<dbReference type="PANTHER" id="PTHR34408:SF2">
    <property type="entry name" value="CELL WALL-BINDING PROTEIN YWSB"/>
    <property type="match status" value="1"/>
</dbReference>